<feature type="signal peptide" evidence="1">
    <location>
        <begin position="1"/>
        <end position="26"/>
    </location>
</feature>
<dbReference type="EMBL" id="JBJUIK010000003">
    <property type="protein sequence ID" value="KAL3533052.1"/>
    <property type="molecule type" value="Genomic_DNA"/>
</dbReference>
<feature type="chain" id="PRO_5044834383" evidence="1">
    <location>
        <begin position="27"/>
        <end position="330"/>
    </location>
</feature>
<evidence type="ECO:0000256" key="1">
    <source>
        <dbReference type="SAM" id="SignalP"/>
    </source>
</evidence>
<reference evidence="2 3" key="1">
    <citation type="submission" date="2024-11" db="EMBL/GenBank/DDBJ databases">
        <title>A near-complete genome assembly of Cinchona calisaya.</title>
        <authorList>
            <person name="Lian D.C."/>
            <person name="Zhao X.W."/>
            <person name="Wei L."/>
        </authorList>
    </citation>
    <scope>NUCLEOTIDE SEQUENCE [LARGE SCALE GENOMIC DNA]</scope>
    <source>
        <tissue evidence="2">Nenye</tissue>
    </source>
</reference>
<dbReference type="Proteomes" id="UP001630127">
    <property type="component" value="Unassembled WGS sequence"/>
</dbReference>
<sequence length="330" mass="35551">MTQIKSLPSFSLVFSILFLFLSPISSLNLDEAVSTSASSTEAQISNSFQLGTFKHLATNSKLFFFGNRKIQVQIKRRGRSVRPRYVSGSKPKSSAGIRKQASLSSFPLNALLVFSVSSLGACLVQAWILNLSCLALLSRCLFNICLKRYPSFVFLRKASIPNKGFNNGSTPAIKPIAIGVSPGSQVGEEPLVPRKRKVTHFLSLLKKEALVARTSCGSIPSDLGAKQPLVEVIGLETGMDEAGASSASGLIEVSISEVFALAEDQALQTTFSPGSFDMGYDVLINLILLAKSLLRLQVPLEFFLARLISSQVLVETPSSFGVLPYGANQL</sequence>
<organism evidence="2 3">
    <name type="scientific">Cinchona calisaya</name>
    <dbReference type="NCBI Taxonomy" id="153742"/>
    <lineage>
        <taxon>Eukaryota</taxon>
        <taxon>Viridiplantae</taxon>
        <taxon>Streptophyta</taxon>
        <taxon>Embryophyta</taxon>
        <taxon>Tracheophyta</taxon>
        <taxon>Spermatophyta</taxon>
        <taxon>Magnoliopsida</taxon>
        <taxon>eudicotyledons</taxon>
        <taxon>Gunneridae</taxon>
        <taxon>Pentapetalae</taxon>
        <taxon>asterids</taxon>
        <taxon>lamiids</taxon>
        <taxon>Gentianales</taxon>
        <taxon>Rubiaceae</taxon>
        <taxon>Cinchonoideae</taxon>
        <taxon>Cinchoneae</taxon>
        <taxon>Cinchona</taxon>
    </lineage>
</organism>
<evidence type="ECO:0000313" key="2">
    <source>
        <dbReference type="EMBL" id="KAL3533052.1"/>
    </source>
</evidence>
<accession>A0ABD3APN9</accession>
<comment type="caution">
    <text evidence="2">The sequence shown here is derived from an EMBL/GenBank/DDBJ whole genome shotgun (WGS) entry which is preliminary data.</text>
</comment>
<keyword evidence="3" id="KW-1185">Reference proteome</keyword>
<evidence type="ECO:0000313" key="3">
    <source>
        <dbReference type="Proteomes" id="UP001630127"/>
    </source>
</evidence>
<keyword evidence="1" id="KW-0732">Signal</keyword>
<protein>
    <submittedName>
        <fullName evidence="2">Uncharacterized protein</fullName>
    </submittedName>
</protein>
<gene>
    <name evidence="2" type="ORF">ACH5RR_006573</name>
</gene>
<dbReference type="AlphaFoldDB" id="A0ABD3APN9"/>
<name>A0ABD3APN9_9GENT</name>
<proteinExistence type="predicted"/>